<evidence type="ECO:0000256" key="15">
    <source>
        <dbReference type="ARBA" id="ARBA00023306"/>
    </source>
</evidence>
<evidence type="ECO:0000256" key="9">
    <source>
        <dbReference type="ARBA" id="ARBA00022630"/>
    </source>
</evidence>
<comment type="subcellular location">
    <subcellularLocation>
        <location evidence="3 19">Cytoplasm</location>
    </subcellularLocation>
</comment>
<feature type="active site" description="Proton donor" evidence="19">
    <location>
        <position position="214"/>
    </location>
</feature>
<evidence type="ECO:0000256" key="13">
    <source>
        <dbReference type="ARBA" id="ARBA00022984"/>
    </source>
</evidence>
<dbReference type="GO" id="GO:0051301">
    <property type="term" value="P:cell division"/>
    <property type="evidence" value="ECO:0007669"/>
    <property type="project" value="UniProtKB-KW"/>
</dbReference>
<evidence type="ECO:0000259" key="20">
    <source>
        <dbReference type="PROSITE" id="PS51387"/>
    </source>
</evidence>
<keyword evidence="14 19" id="KW-0560">Oxidoreductase</keyword>
<dbReference type="PANTHER" id="PTHR21071:SF4">
    <property type="entry name" value="UDP-N-ACETYLENOLPYRUVOYLGLUCOSAMINE REDUCTASE"/>
    <property type="match status" value="1"/>
</dbReference>
<evidence type="ECO:0000256" key="17">
    <source>
        <dbReference type="ARBA" id="ARBA00031026"/>
    </source>
</evidence>
<dbReference type="InterPro" id="IPR006094">
    <property type="entry name" value="Oxid_FAD_bind_N"/>
</dbReference>
<dbReference type="InterPro" id="IPR016167">
    <property type="entry name" value="FAD-bd_PCMH_sub1"/>
</dbReference>
<gene>
    <name evidence="19" type="primary">murB</name>
    <name evidence="21" type="ORF">HCUR_01289</name>
</gene>
<dbReference type="OrthoDB" id="9804753at2"/>
<feature type="active site" evidence="19">
    <location>
        <position position="165"/>
    </location>
</feature>
<dbReference type="Pfam" id="PF01565">
    <property type="entry name" value="FAD_binding_4"/>
    <property type="match status" value="1"/>
</dbReference>
<accession>A0A2S5R7H3</accession>
<keyword evidence="10 19" id="KW-0274">FAD</keyword>
<evidence type="ECO:0000256" key="1">
    <source>
        <dbReference type="ARBA" id="ARBA00001974"/>
    </source>
</evidence>
<evidence type="ECO:0000256" key="3">
    <source>
        <dbReference type="ARBA" id="ARBA00004496"/>
    </source>
</evidence>
<evidence type="ECO:0000256" key="2">
    <source>
        <dbReference type="ARBA" id="ARBA00003921"/>
    </source>
</evidence>
<evidence type="ECO:0000256" key="5">
    <source>
        <dbReference type="ARBA" id="ARBA00012518"/>
    </source>
</evidence>
<dbReference type="InterPro" id="IPR016169">
    <property type="entry name" value="FAD-bd_PCMH_sub2"/>
</dbReference>
<keyword evidence="22" id="KW-1185">Reference proteome</keyword>
<evidence type="ECO:0000256" key="14">
    <source>
        <dbReference type="ARBA" id="ARBA00023002"/>
    </source>
</evidence>
<evidence type="ECO:0000313" key="21">
    <source>
        <dbReference type="EMBL" id="PPE03268.1"/>
    </source>
</evidence>
<comment type="catalytic activity">
    <reaction evidence="18 19">
        <text>UDP-N-acetyl-alpha-D-muramate + NADP(+) = UDP-N-acetyl-3-O-(1-carboxyvinyl)-alpha-D-glucosamine + NADPH + H(+)</text>
        <dbReference type="Rhea" id="RHEA:12248"/>
        <dbReference type="ChEBI" id="CHEBI:15378"/>
        <dbReference type="ChEBI" id="CHEBI:57783"/>
        <dbReference type="ChEBI" id="CHEBI:58349"/>
        <dbReference type="ChEBI" id="CHEBI:68483"/>
        <dbReference type="ChEBI" id="CHEBI:70757"/>
        <dbReference type="EC" id="1.3.1.98"/>
    </reaction>
</comment>
<keyword evidence="13 19" id="KW-0573">Peptidoglycan synthesis</keyword>
<dbReference type="GO" id="GO:0071949">
    <property type="term" value="F:FAD binding"/>
    <property type="evidence" value="ECO:0007669"/>
    <property type="project" value="InterPro"/>
</dbReference>
<comment type="similarity">
    <text evidence="19">Belongs to the MurB family.</text>
</comment>
<dbReference type="NCBIfam" id="TIGR00179">
    <property type="entry name" value="murB"/>
    <property type="match status" value="1"/>
</dbReference>
<dbReference type="InterPro" id="IPR036635">
    <property type="entry name" value="MurB_C_sf"/>
</dbReference>
<comment type="cofactor">
    <cofactor evidence="1 19">
        <name>FAD</name>
        <dbReference type="ChEBI" id="CHEBI:57692"/>
    </cofactor>
</comment>
<dbReference type="Gene3D" id="3.30.465.10">
    <property type="match status" value="1"/>
</dbReference>
<keyword evidence="15 19" id="KW-0131">Cell cycle</keyword>
<keyword evidence="12 19" id="KW-0133">Cell shape</keyword>
<evidence type="ECO:0000256" key="18">
    <source>
        <dbReference type="ARBA" id="ARBA00048914"/>
    </source>
</evidence>
<name>A0A2S5R7H3_9PROT</name>
<keyword evidence="9 19" id="KW-0285">Flavoprotein</keyword>
<evidence type="ECO:0000256" key="12">
    <source>
        <dbReference type="ARBA" id="ARBA00022960"/>
    </source>
</evidence>
<dbReference type="Gene3D" id="3.90.78.10">
    <property type="entry name" value="UDP-N-acetylenolpyruvoylglucosamine reductase, C-terminal domain"/>
    <property type="match status" value="1"/>
</dbReference>
<dbReference type="RefSeq" id="WP_104207217.1">
    <property type="nucleotide sequence ID" value="NZ_PHHC01000121.1"/>
</dbReference>
<dbReference type="EC" id="1.3.1.98" evidence="5 19"/>
<dbReference type="HAMAP" id="MF_00037">
    <property type="entry name" value="MurB"/>
    <property type="match status" value="1"/>
</dbReference>
<dbReference type="InterPro" id="IPR011601">
    <property type="entry name" value="MurB_C"/>
</dbReference>
<evidence type="ECO:0000256" key="7">
    <source>
        <dbReference type="ARBA" id="ARBA00022490"/>
    </source>
</evidence>
<dbReference type="Gene3D" id="3.30.43.10">
    <property type="entry name" value="Uridine Diphospho-n-acetylenolpyruvylglucosamine Reductase, domain 2"/>
    <property type="match status" value="1"/>
</dbReference>
<feature type="domain" description="FAD-binding PCMH-type" evidence="20">
    <location>
        <begin position="24"/>
        <end position="185"/>
    </location>
</feature>
<keyword evidence="11 19" id="KW-0521">NADP</keyword>
<keyword evidence="16 19" id="KW-0961">Cell wall biogenesis/degradation</keyword>
<evidence type="ECO:0000256" key="11">
    <source>
        <dbReference type="ARBA" id="ARBA00022857"/>
    </source>
</evidence>
<keyword evidence="7 19" id="KW-0963">Cytoplasm</keyword>
<dbReference type="Proteomes" id="UP000239425">
    <property type="component" value="Unassembled WGS sequence"/>
</dbReference>
<dbReference type="PROSITE" id="PS51387">
    <property type="entry name" value="FAD_PCMH"/>
    <property type="match status" value="1"/>
</dbReference>
<reference evidence="21 22" key="1">
    <citation type="submission" date="2017-11" db="EMBL/GenBank/DDBJ databases">
        <title>Comparative genomic analysis of Holospora spp., intranuclear symbionts of paramecia.</title>
        <authorList>
            <person name="Garushyants S.K."/>
            <person name="Beliavskaya A."/>
            <person name="Malko D.B."/>
            <person name="Logacheva M.D."/>
            <person name="Rautian M.S."/>
            <person name="Gelfand M.S."/>
        </authorList>
    </citation>
    <scope>NUCLEOTIDE SEQUENCE [LARGE SCALE GENOMIC DNA]</scope>
    <source>
        <strain evidence="22">02AZ16</strain>
    </source>
</reference>
<organism evidence="21 22">
    <name type="scientific">Holospora curviuscula</name>
    <dbReference type="NCBI Taxonomy" id="1082868"/>
    <lineage>
        <taxon>Bacteria</taxon>
        <taxon>Pseudomonadati</taxon>
        <taxon>Pseudomonadota</taxon>
        <taxon>Alphaproteobacteria</taxon>
        <taxon>Holosporales</taxon>
        <taxon>Holosporaceae</taxon>
        <taxon>Holospora</taxon>
    </lineage>
</organism>
<evidence type="ECO:0000313" key="22">
    <source>
        <dbReference type="Proteomes" id="UP000239425"/>
    </source>
</evidence>
<dbReference type="GO" id="GO:0008360">
    <property type="term" value="P:regulation of cell shape"/>
    <property type="evidence" value="ECO:0007669"/>
    <property type="project" value="UniProtKB-KW"/>
</dbReference>
<evidence type="ECO:0000256" key="6">
    <source>
        <dbReference type="ARBA" id="ARBA00015188"/>
    </source>
</evidence>
<dbReference type="GO" id="GO:0071555">
    <property type="term" value="P:cell wall organization"/>
    <property type="evidence" value="ECO:0007669"/>
    <property type="project" value="UniProtKB-KW"/>
</dbReference>
<evidence type="ECO:0000256" key="4">
    <source>
        <dbReference type="ARBA" id="ARBA00004752"/>
    </source>
</evidence>
<evidence type="ECO:0000256" key="8">
    <source>
        <dbReference type="ARBA" id="ARBA00022618"/>
    </source>
</evidence>
<dbReference type="SUPFAM" id="SSF56176">
    <property type="entry name" value="FAD-binding/transporter-associated domain-like"/>
    <property type="match status" value="1"/>
</dbReference>
<dbReference type="Pfam" id="PF02873">
    <property type="entry name" value="MurB_C"/>
    <property type="match status" value="1"/>
</dbReference>
<evidence type="ECO:0000256" key="19">
    <source>
        <dbReference type="HAMAP-Rule" id="MF_00037"/>
    </source>
</evidence>
<dbReference type="GO" id="GO:0008762">
    <property type="term" value="F:UDP-N-acetylmuramate dehydrogenase activity"/>
    <property type="evidence" value="ECO:0007669"/>
    <property type="project" value="UniProtKB-UniRule"/>
</dbReference>
<dbReference type="SUPFAM" id="SSF56194">
    <property type="entry name" value="Uridine diphospho-N-Acetylenolpyruvylglucosamine reductase, MurB, C-terminal domain"/>
    <property type="match status" value="1"/>
</dbReference>
<dbReference type="GO" id="GO:0005829">
    <property type="term" value="C:cytosol"/>
    <property type="evidence" value="ECO:0007669"/>
    <property type="project" value="TreeGrafter"/>
</dbReference>
<comment type="function">
    <text evidence="2 19">Cell wall formation.</text>
</comment>
<dbReference type="InterPro" id="IPR036318">
    <property type="entry name" value="FAD-bd_PCMH-like_sf"/>
</dbReference>
<evidence type="ECO:0000256" key="10">
    <source>
        <dbReference type="ARBA" id="ARBA00022827"/>
    </source>
</evidence>
<dbReference type="InterPro" id="IPR003170">
    <property type="entry name" value="MurB"/>
</dbReference>
<dbReference type="AlphaFoldDB" id="A0A2S5R7H3"/>
<proteinExistence type="inferred from homology"/>
<evidence type="ECO:0000256" key="16">
    <source>
        <dbReference type="ARBA" id="ARBA00023316"/>
    </source>
</evidence>
<feature type="active site" evidence="19">
    <location>
        <position position="284"/>
    </location>
</feature>
<protein>
    <recommendedName>
        <fullName evidence="6 19">UDP-N-acetylenolpyruvoylglucosamine reductase</fullName>
        <ecNumber evidence="5 19">1.3.1.98</ecNumber>
    </recommendedName>
    <alternativeName>
        <fullName evidence="17 19">UDP-N-acetylmuramate dehydrogenase</fullName>
    </alternativeName>
</protein>
<sequence length="307" mass="33724">MSFRALQGPLTLQVPLKAHTWFRVGGPCLGVFSPLHIQDLRQFLQQVSAPYRVLGAGSNVLVHDKGWPGFIIKLQKGFNAINVEGSRIRVGAGALDRVVAQVAHKAGLSGAEFLYTIPGTIGGALALNAGCYAHEISNLLEEVTVMSPLGELHVLTPQELGYGYRHCTLPSGWIFIEAVLACVPSEPDLILKTMHHYIQHRQKTQPLQVRTGGSTFKNPPGSLAWQWIDRVGGRGESLGGAQCSSIHCNFLINLGGSTAQDVWALGSELQTRVRLAYQVHLEWEIHLWDEAVFLQTAQEQYREIAFC</sequence>
<dbReference type="EMBL" id="PHHC01000121">
    <property type="protein sequence ID" value="PPE03268.1"/>
    <property type="molecule type" value="Genomic_DNA"/>
</dbReference>
<dbReference type="PANTHER" id="PTHR21071">
    <property type="entry name" value="UDP-N-ACETYLENOLPYRUVOYLGLUCOSAMINE REDUCTASE"/>
    <property type="match status" value="1"/>
</dbReference>
<comment type="pathway">
    <text evidence="4 19">Cell wall biogenesis; peptidoglycan biosynthesis.</text>
</comment>
<comment type="caution">
    <text evidence="21">The sequence shown here is derived from an EMBL/GenBank/DDBJ whole genome shotgun (WGS) entry which is preliminary data.</text>
</comment>
<keyword evidence="8 19" id="KW-0132">Cell division</keyword>
<dbReference type="GO" id="GO:0009252">
    <property type="term" value="P:peptidoglycan biosynthetic process"/>
    <property type="evidence" value="ECO:0007669"/>
    <property type="project" value="UniProtKB-UniRule"/>
</dbReference>
<dbReference type="InterPro" id="IPR016166">
    <property type="entry name" value="FAD-bd_PCMH"/>
</dbReference>
<dbReference type="UniPathway" id="UPA00219"/>
<dbReference type="NCBIfam" id="NF010480">
    <property type="entry name" value="PRK13905.1"/>
    <property type="match status" value="1"/>
</dbReference>